<protein>
    <recommendedName>
        <fullName evidence="1">Nitrile hydratase beta subunit-like N-terminal domain-containing protein</fullName>
    </recommendedName>
</protein>
<dbReference type="AlphaFoldDB" id="A0A381NNV7"/>
<evidence type="ECO:0000313" key="2">
    <source>
        <dbReference type="EMBL" id="SUZ55508.1"/>
    </source>
</evidence>
<dbReference type="EMBL" id="UINC01000444">
    <property type="protein sequence ID" value="SUZ55508.1"/>
    <property type="molecule type" value="Genomic_DNA"/>
</dbReference>
<dbReference type="InterPro" id="IPR023808">
    <property type="entry name" value="Nitrile_Hydratase_acc_put"/>
</dbReference>
<proteinExistence type="predicted"/>
<feature type="domain" description="Nitrile hydratase beta subunit-like N-terminal" evidence="1">
    <location>
        <begin position="26"/>
        <end position="63"/>
    </location>
</feature>
<name>A0A381NNV7_9ZZZZ</name>
<dbReference type="Pfam" id="PF21006">
    <property type="entry name" value="NHase_beta_N"/>
    <property type="match status" value="1"/>
</dbReference>
<evidence type="ECO:0000259" key="1">
    <source>
        <dbReference type="Pfam" id="PF21006"/>
    </source>
</evidence>
<dbReference type="InterPro" id="IPR042262">
    <property type="entry name" value="CN_hydtase_beta_C"/>
</dbReference>
<gene>
    <name evidence="2" type="ORF">METZ01_LOCUS8362</name>
</gene>
<sequence length="80" mass="9351">MFTWEEWTSELSQAIGRAQTSGDPDLGNTYYRHWLYALEKLVTLKGLSDYQEIEERMANWRKAYRNTPHGSPVDLSANKK</sequence>
<dbReference type="SUPFAM" id="SSF50090">
    <property type="entry name" value="Electron transport accessory proteins"/>
    <property type="match status" value="1"/>
</dbReference>
<dbReference type="InterPro" id="IPR008990">
    <property type="entry name" value="Elect_transpt_acc-like_dom_sf"/>
</dbReference>
<dbReference type="Gene3D" id="1.10.472.20">
    <property type="entry name" value="Nitrile hydratase, beta subunit"/>
    <property type="match status" value="1"/>
</dbReference>
<reference evidence="2" key="1">
    <citation type="submission" date="2018-05" db="EMBL/GenBank/DDBJ databases">
        <authorList>
            <person name="Lanie J.A."/>
            <person name="Ng W.-L."/>
            <person name="Kazmierczak K.M."/>
            <person name="Andrzejewski T.M."/>
            <person name="Davidsen T.M."/>
            <person name="Wayne K.J."/>
            <person name="Tettelin H."/>
            <person name="Glass J.I."/>
            <person name="Rusch D."/>
            <person name="Podicherti R."/>
            <person name="Tsui H.-C.T."/>
            <person name="Winkler M.E."/>
        </authorList>
    </citation>
    <scope>NUCLEOTIDE SEQUENCE</scope>
</reference>
<dbReference type="InterPro" id="IPR049054">
    <property type="entry name" value="CN_hydtase_beta-like_N"/>
</dbReference>
<accession>A0A381NNV7</accession>
<dbReference type="NCBIfam" id="TIGR03889">
    <property type="entry name" value="nitrile_acc"/>
    <property type="match status" value="1"/>
</dbReference>
<organism evidence="2">
    <name type="scientific">marine metagenome</name>
    <dbReference type="NCBI Taxonomy" id="408172"/>
    <lineage>
        <taxon>unclassified sequences</taxon>
        <taxon>metagenomes</taxon>
        <taxon>ecological metagenomes</taxon>
    </lineage>
</organism>